<dbReference type="Pfam" id="PF18669">
    <property type="entry name" value="Trp_ring"/>
    <property type="match status" value="1"/>
</dbReference>
<keyword evidence="5" id="KW-1134">Transmembrane beta strand</keyword>
<sequence>MNKIFRVIWNHATQSWVAVSEVSRAKGKTKSSSLAKASLAVATVIGAGSALAATTEGTLFAKADSNKKNIEILPSGASMTHYSTPNAYGDKSETGGRYTIRVGENDSNSGANNNIRDSQILIGYQIDNQSTGNGGDVVVGNKVYLGGGGSDSFSTAVGYGTVVAGPSIALGAGAEADNMSSRAWLEPYHGGVAVGAYSYIGGNKNGGVALGSATAAGGYLTTSIGTLSGTMDRTWLSTNKSAAPIIFGESGNFGATSVGYGSSARSQKSEAIGYDAMTGMEYGGVNSQFATAIGHRAAAYRTSSIAIGDNAIAGGYTGAQMGILQGQKTIAEKAVADTTADVAAAKAKFDADPNAYNKFIYGRANALNERAKKTLEHINRDLAETLAAGASSGESTIALGNRAKAKNNSAMAMGNRSYASGENSIAAGTNSKAVKDLAVSIGPNSQATAKSSLALGDHANATEFNAYAIGSYSHAHADDTIAIGTAAFATAKDAVSIGHFSQSKAEKAVALGHNNVITGEKTVVLGSDVTVGTKESVVLGANSAASAAKKAPDAVINYADGKKMTYESSRFAGNNFAHDGLYVSVGSGGKERQIKNVGAGKISSDSTDAINGSQLYVAMDELGKGWQLNKNGAEWDHIRPGDQVNFVDGLNTKLNMTGKGPASITFDVASQNVSANPNGSLKVDGDEAGFVKAESVRDAINNSGWNVAIGTTGTGTKGTDTGSKLVNPGNTVTFTAGDGIEISQNDKNITIKTKTPPQKPYKFTAAAGDGNESDVGNGKTLSILGDADGDGATGLVETALEANNENPNIVVSLKTVKQIPTAKGTAGNKNNRSKPTGALDKATTDDLVVTGKTLVDAVNNSGFRLQAVKGTGTVNSADDGEPTDPALIQSGNLMQLEAGDNIDLAQDGKKITINAKFETTDIPVDNTTGAVGDVTNGDKLVNGTTVAEAIKKSGWNLNIARDDVDFADLAGNNKSKVSPGDEAIFKAGKNLKIKKEGNNVTYATKDTVDFTHVNSTNGITLGDSTKPLNLTSTGTADKPVLTVGDAGKPATITNLNGTLPVTKNTSEPTLKQDAPQLSDAQLTNAATVGDVLNAGWNLRGAKTAGGDAEDVDFVKPYDTVEFVSGDKETTDVVVTTDNNKSTVTIKAKVKPIETTDLTVDEAADSANLGKVVKPAEADKTKLVTAENLTNAINNSGWVATAGGNLDGNATKELVKAGEVVTFKAGKNLVVKQEGQNFTYSTAENVSFTHVNSTNGITLGNDTKPVNLTANDDGNLQVGNATGAPVKITNVAPAELSSDSKDAVNGSQLYTLGDTTANVLGGGAKFNTTTGAIDKPTFNVAMPNGSNVEGHNTVGDAINALNASVNLPLTFAGNQNNGANTTQKLGSTLNIKGGLAEGGSNKNVGTNVTSAGNLEIVFSENPEFKSVNLTNEAGTVNLTPTADGLNVSKANGDPAKIGNVANGTDPNDAVNLSQLNASKTFVDATGPVTVTPHVDTNNGTTYTVSVKTTTLTPNTTAGSAGRVDVPKDQGASLMNASKVAEAINKSGFNLVAKENGGLLGNSTASAEGKQINPGENFTLDAGTNIKITQVENGYEVATKTDLNVTSISVGGSRGNATTDGTLGAPSVILEDNAGNGEVKVHGEKGEMVGIFGDNATIVLGKGEIKDDMPETAAALTINKGPSGVEPKDGEKEKTRFEYITETGATEVIATLNDGLKFKGDNETVINKTLNSQLDIVGGADNATLTENNIGVNAKDGKLFVQLSKDINLTPNGSLTVGPVTINKDGIDAGNKPITNVTSTLPDTFNGIPSDENPNPATKSQDVPNLEQADYKHAATVGDVLNAGWNLQNNGDAKDFVKPYDTVNFVDGGNTKSVVTTSEDGKTSNVSVNVVGLPVQYTAEDGTPVAKVGDKFYKVDENGNPTTTEVAPANLVANMINPAAKPNEMGAPTTLGNVEQGAKVINSGDNTAKNSNGDALVKANDGNWYKAGDVTDGKANPNVEKQVVDGTKSGTGGLLDLANSTNTNAVTVADLKDMGWVVGAPQTEGGYTDQVRNANKVDFIGEGLAKVTGKTNATTGVREITVSVNVGDVITSEVSKDGNKLVNVGDKYYNPADIDTETGKPKADAAPVAIKQGDKFYAPDQFKADGTLKENPQEVAGVTENKNAGAGLVTGNQVADAIQRSGFVVGKQNKLLAADDFKNEDERVNPDDNLRFANGKNTDVKLATKAAVDASGKVVTETTVKVDVDLPIDFKYTDATGKEYVKANDGKFYEKDAVNPDGTLVPAAEGQPAPTALSNEDVSKLNKGAQLTNGMNENGKPNAAYDVQDAVEKAAEKAVKDTLAANPNATPAELAEAVSKAKGEAIKANPEAKDTITAGTGGVTLDNVAWATKPDQAVNKDQLDQTVNKSGFFVKQNGTSTLDANKGATEDAKTEKVTPNDVVNFVNGGNTVAKAVTKRDEQTGQDVTNVTYNVVGLPVQYTAADGTPVAKVGDKFYKVGEDGNPTEMEVAPANLVANMINPAAKPNEMGAPTKLGNVADGDISSGSHNAVNGNQLFNYVNVNGVAATKPDGKVNFVNGDGTTVSTNEAGNITYNVNTTTFGTEPNGVEADGKVAAPTDPNAFVKAGDIAKAINNSGFNLDVKAEAGSTGKVVANDNAPKRITAGNHVNVVAGNNIEIKRSGSDVTVATSANPIFESVQLGKADANGVVTGPKLSTTDGTDIKVSQADGKTPARITNVAPGHKDTDAVNVSQLKGVANNLSNRINRNNKNNRAGIAGANAAAGLPQVYIPGKSMVAAAAGSFKGQSAVAVGYSRASDNGKLILKLQGNANTQGDIGGSIGVGYQW</sequence>
<evidence type="ECO:0000256" key="2">
    <source>
        <dbReference type="ARBA" id="ARBA00004442"/>
    </source>
</evidence>
<evidence type="ECO:0000256" key="1">
    <source>
        <dbReference type="ARBA" id="ARBA00004241"/>
    </source>
</evidence>
<feature type="domain" description="Trimeric autotransporter adhesin YadA-like head" evidence="12">
    <location>
        <begin position="290"/>
        <end position="311"/>
    </location>
</feature>
<reference evidence="16 17" key="1">
    <citation type="submission" date="2018-11" db="EMBL/GenBank/DDBJ databases">
        <title>Genomic Encyclopedia of Type Strains, Phase IV (KMG-IV): sequencing the most valuable type-strain genomes for metagenomic binning, comparative biology and taxonomic classification.</title>
        <authorList>
            <person name="Goeker M."/>
        </authorList>
    </citation>
    <scope>NUCLEOTIDE SEQUENCE [LARGE SCALE GENOMIC DNA]</scope>
    <source>
        <strain evidence="16 17">DSM 27238</strain>
    </source>
</reference>
<evidence type="ECO:0000256" key="3">
    <source>
        <dbReference type="ARBA" id="ARBA00005848"/>
    </source>
</evidence>
<dbReference type="Pfam" id="PF13018">
    <property type="entry name" value="ESPR"/>
    <property type="match status" value="1"/>
</dbReference>
<dbReference type="Gene3D" id="1.20.5.170">
    <property type="match status" value="1"/>
</dbReference>
<feature type="domain" description="Trimeric autotransporter adhesin Trp ring" evidence="15">
    <location>
        <begin position="2032"/>
        <end position="2083"/>
    </location>
</feature>
<dbReference type="SUPFAM" id="SSF54523">
    <property type="entry name" value="Pili subunits"/>
    <property type="match status" value="1"/>
</dbReference>
<dbReference type="InterPro" id="IPR011049">
    <property type="entry name" value="Serralysin-like_metalloprot_C"/>
</dbReference>
<dbReference type="CDD" id="cd12820">
    <property type="entry name" value="LbR_YadA-like"/>
    <property type="match status" value="1"/>
</dbReference>
<evidence type="ECO:0000259" key="11">
    <source>
        <dbReference type="Pfam" id="PF03895"/>
    </source>
</evidence>
<dbReference type="Gene3D" id="2.20.25.140">
    <property type="match status" value="1"/>
</dbReference>
<dbReference type="Gene3D" id="6.10.250.2120">
    <property type="match status" value="1"/>
</dbReference>
<evidence type="ECO:0000259" key="13">
    <source>
        <dbReference type="Pfam" id="PF05662"/>
    </source>
</evidence>
<keyword evidence="8" id="KW-0653">Protein transport</keyword>
<feature type="domain" description="Trimeric autotransporter adhesin YadA-like head" evidence="12">
    <location>
        <begin position="489"/>
        <end position="514"/>
    </location>
</feature>
<dbReference type="OrthoDB" id="5672862at2"/>
<dbReference type="GO" id="GO:0009279">
    <property type="term" value="C:cell outer membrane"/>
    <property type="evidence" value="ECO:0007669"/>
    <property type="project" value="UniProtKB-SubCell"/>
</dbReference>
<dbReference type="GO" id="GO:0015031">
    <property type="term" value="P:protein transport"/>
    <property type="evidence" value="ECO:0007669"/>
    <property type="project" value="UniProtKB-KW"/>
</dbReference>
<dbReference type="Pfam" id="PF05662">
    <property type="entry name" value="YadA_stalk"/>
    <property type="match status" value="5"/>
</dbReference>
<organism evidence="16 17">
    <name type="scientific">Vespertiliibacter pulmonis</name>
    <dbReference type="NCBI Taxonomy" id="1443036"/>
    <lineage>
        <taxon>Bacteria</taxon>
        <taxon>Pseudomonadati</taxon>
        <taxon>Pseudomonadota</taxon>
        <taxon>Gammaproteobacteria</taxon>
        <taxon>Pasteurellales</taxon>
        <taxon>Pasteurellaceae</taxon>
        <taxon>Vespertiliibacter</taxon>
    </lineage>
</organism>
<evidence type="ECO:0000256" key="9">
    <source>
        <dbReference type="ARBA" id="ARBA00023136"/>
    </source>
</evidence>
<feature type="domain" description="Trimeric autotransporter adhesin YadA-like head" evidence="12">
    <location>
        <begin position="461"/>
        <end position="486"/>
    </location>
</feature>
<keyword evidence="17" id="KW-1185">Reference proteome</keyword>
<comment type="subcellular location">
    <subcellularLocation>
        <location evidence="2">Cell outer membrane</location>
    </subcellularLocation>
    <subcellularLocation>
        <location evidence="1">Cell surface</location>
    </subcellularLocation>
</comment>
<dbReference type="SUPFAM" id="SSF101999">
    <property type="entry name" value="Trimeric adhesin"/>
    <property type="match status" value="3"/>
</dbReference>
<feature type="domain" description="Trimeric autotransporter adhesin YadA-like C-terminal membrane anchor" evidence="11">
    <location>
        <begin position="2779"/>
        <end position="2839"/>
    </location>
</feature>
<feature type="domain" description="Trimeric autotransporter adhesin YadA-like stalk" evidence="13">
    <location>
        <begin position="593"/>
        <end position="632"/>
    </location>
</feature>
<keyword evidence="9" id="KW-0472">Membrane</keyword>
<keyword evidence="6" id="KW-0812">Transmembrane</keyword>
<dbReference type="InterPro" id="IPR024973">
    <property type="entry name" value="ESPR"/>
</dbReference>
<dbReference type="InterPro" id="IPR008635">
    <property type="entry name" value="Coiled_stalk_dom"/>
</dbReference>
<evidence type="ECO:0000313" key="17">
    <source>
        <dbReference type="Proteomes" id="UP000281691"/>
    </source>
</evidence>
<dbReference type="Pfam" id="PF05658">
    <property type="entry name" value="YadA_head"/>
    <property type="match status" value="5"/>
</dbReference>
<accession>A0A3N4VQH3</accession>
<dbReference type="InterPro" id="IPR037174">
    <property type="entry name" value="Trimeric_adhesin"/>
</dbReference>
<evidence type="ECO:0000259" key="14">
    <source>
        <dbReference type="Pfam" id="PF13018"/>
    </source>
</evidence>
<feature type="domain" description="ESPR" evidence="14">
    <location>
        <begin position="1"/>
        <end position="45"/>
    </location>
</feature>
<dbReference type="Gene3D" id="2.150.10.10">
    <property type="entry name" value="Serralysin-like metalloprotease, C-terminal"/>
    <property type="match status" value="3"/>
</dbReference>
<dbReference type="InterPro" id="IPR008640">
    <property type="entry name" value="Adhesin_Head_dom"/>
</dbReference>
<feature type="domain" description="Trimeric autotransporter adhesin YadA-like stalk" evidence="13">
    <location>
        <begin position="1455"/>
        <end position="1485"/>
    </location>
</feature>
<evidence type="ECO:0000259" key="15">
    <source>
        <dbReference type="Pfam" id="PF18669"/>
    </source>
</evidence>
<dbReference type="InterPro" id="IPR005594">
    <property type="entry name" value="YadA_C"/>
</dbReference>
<dbReference type="InterPro" id="IPR045584">
    <property type="entry name" value="Pilin-like"/>
</dbReference>
<keyword evidence="4" id="KW-0813">Transport</keyword>
<dbReference type="Gene3D" id="3.90.1780.10">
    <property type="entry name" value="Trimeric adhesin"/>
    <property type="match status" value="9"/>
</dbReference>
<dbReference type="EMBL" id="RKQP01000002">
    <property type="protein sequence ID" value="RPE83813.1"/>
    <property type="molecule type" value="Genomic_DNA"/>
</dbReference>
<comment type="similarity">
    <text evidence="3">Belongs to the autotransporter-2 (AT-2) (TC 1.B.40) family.</text>
</comment>
<evidence type="ECO:0000256" key="4">
    <source>
        <dbReference type="ARBA" id="ARBA00022448"/>
    </source>
</evidence>
<dbReference type="Pfam" id="PF03895">
    <property type="entry name" value="YadA_anchor"/>
    <property type="match status" value="1"/>
</dbReference>
<keyword evidence="7" id="KW-0732">Signal</keyword>
<evidence type="ECO:0000256" key="7">
    <source>
        <dbReference type="ARBA" id="ARBA00022729"/>
    </source>
</evidence>
<feature type="domain" description="Trimeric autotransporter adhesin YadA-like head" evidence="12">
    <location>
        <begin position="436"/>
        <end position="459"/>
    </location>
</feature>
<feature type="domain" description="Trimeric autotransporter adhesin YadA-like head" evidence="12">
    <location>
        <begin position="405"/>
        <end position="431"/>
    </location>
</feature>
<evidence type="ECO:0000259" key="12">
    <source>
        <dbReference type="Pfam" id="PF05658"/>
    </source>
</evidence>
<proteinExistence type="inferred from homology"/>
<name>A0A3N4VQH3_9PAST</name>
<dbReference type="GO" id="GO:0009986">
    <property type="term" value="C:cell surface"/>
    <property type="evidence" value="ECO:0007669"/>
    <property type="project" value="UniProtKB-SubCell"/>
</dbReference>
<comment type="caution">
    <text evidence="16">The sequence shown here is derived from an EMBL/GenBank/DDBJ whole genome shotgun (WGS) entry which is preliminary data.</text>
</comment>
<feature type="domain" description="Trimeric autotransporter adhesin YadA-like stalk" evidence="13">
    <location>
        <begin position="2728"/>
        <end position="2768"/>
    </location>
</feature>
<evidence type="ECO:0000256" key="10">
    <source>
        <dbReference type="ARBA" id="ARBA00023237"/>
    </source>
</evidence>
<protein>
    <submittedName>
        <fullName evidence="16">Trimeric autotransporter adhesin</fullName>
    </submittedName>
</protein>
<dbReference type="Gene3D" id="3.30.1300.30">
    <property type="entry name" value="GSPII I/J protein-like"/>
    <property type="match status" value="1"/>
</dbReference>
<feature type="domain" description="Trimeric autotransporter adhesin YadA-like stalk" evidence="13">
    <location>
        <begin position="1286"/>
        <end position="1328"/>
    </location>
</feature>
<feature type="domain" description="Trimeric autotransporter adhesin YadA-like stalk" evidence="13">
    <location>
        <begin position="2531"/>
        <end position="2562"/>
    </location>
</feature>
<keyword evidence="10" id="KW-0998">Cell outer membrane</keyword>
<dbReference type="Proteomes" id="UP000281691">
    <property type="component" value="Unassembled WGS sequence"/>
</dbReference>
<dbReference type="InterPro" id="IPR040482">
    <property type="entry name" value="Trp_ring"/>
</dbReference>
<gene>
    <name evidence="16" type="ORF">EDC46_1016</name>
</gene>
<dbReference type="Gene3D" id="6.20.50.100">
    <property type="match status" value="2"/>
</dbReference>
<evidence type="ECO:0000313" key="16">
    <source>
        <dbReference type="EMBL" id="RPE83813.1"/>
    </source>
</evidence>
<evidence type="ECO:0000256" key="8">
    <source>
        <dbReference type="ARBA" id="ARBA00022927"/>
    </source>
</evidence>
<dbReference type="RefSeq" id="WP_124211184.1">
    <property type="nucleotide sequence ID" value="NZ_RKQP01000002.1"/>
</dbReference>
<evidence type="ECO:0000256" key="5">
    <source>
        <dbReference type="ARBA" id="ARBA00022452"/>
    </source>
</evidence>
<dbReference type="SUPFAM" id="SSF101967">
    <property type="entry name" value="Adhesin YadA, collagen-binding domain"/>
    <property type="match status" value="2"/>
</dbReference>
<evidence type="ECO:0000256" key="6">
    <source>
        <dbReference type="ARBA" id="ARBA00022692"/>
    </source>
</evidence>